<reference evidence="1" key="2">
    <citation type="journal article" date="2022" name="New Phytol.">
        <title>Evolutionary transition to the ectomycorrhizal habit in the genomes of a hyperdiverse lineage of mushroom-forming fungi.</title>
        <authorList>
            <person name="Looney B."/>
            <person name="Miyauchi S."/>
            <person name="Morin E."/>
            <person name="Drula E."/>
            <person name="Courty P.E."/>
            <person name="Kohler A."/>
            <person name="Kuo A."/>
            <person name="LaButti K."/>
            <person name="Pangilinan J."/>
            <person name="Lipzen A."/>
            <person name="Riley R."/>
            <person name="Andreopoulos W."/>
            <person name="He G."/>
            <person name="Johnson J."/>
            <person name="Nolan M."/>
            <person name="Tritt A."/>
            <person name="Barry K.W."/>
            <person name="Grigoriev I.V."/>
            <person name="Nagy L.G."/>
            <person name="Hibbett D."/>
            <person name="Henrissat B."/>
            <person name="Matheny P.B."/>
            <person name="Labbe J."/>
            <person name="Martin F.M."/>
        </authorList>
    </citation>
    <scope>NUCLEOTIDE SEQUENCE</scope>
    <source>
        <strain evidence="1">EC-137</strain>
    </source>
</reference>
<evidence type="ECO:0000313" key="2">
    <source>
        <dbReference type="Proteomes" id="UP000814128"/>
    </source>
</evidence>
<name>A0ACB8QQD5_9AGAM</name>
<keyword evidence="1" id="KW-0378">Hydrolase</keyword>
<gene>
    <name evidence="1" type="ORF">K488DRAFT_28270</name>
</gene>
<comment type="caution">
    <text evidence="1">The sequence shown here is derived from an EMBL/GenBank/DDBJ whole genome shotgun (WGS) entry which is preliminary data.</text>
</comment>
<sequence length="303" mass="30800">ALAPLAAAHGFLGKIVIDGKTYAGNEPGTGKGTPSAIQRVDTIDPLKGVDNVNLPCGSHAQPAALHADAAPGSNLSVFWTDAGGQNWPHRVGPVMTYMAACTGAADCASFNASNAQWFKIDQLGLQDAQSGLWWHNEFMQGRSLSMSIPENIAPGNYLLRSEIIALHLMPEPNGVEFYPACAQLSIAAPNTTTSSTTFASLTPNATVSFPGAYAANDAGIFAPGVFDTPVTYTFPGGTVSNVRSASDSAGTRDLDAKTTKAASGTQVPASLTASGVQAPANTTASTGASANGTATSAGAQPST</sequence>
<organism evidence="1 2">
    <name type="scientific">Vararia minispora EC-137</name>
    <dbReference type="NCBI Taxonomy" id="1314806"/>
    <lineage>
        <taxon>Eukaryota</taxon>
        <taxon>Fungi</taxon>
        <taxon>Dikarya</taxon>
        <taxon>Basidiomycota</taxon>
        <taxon>Agaricomycotina</taxon>
        <taxon>Agaricomycetes</taxon>
        <taxon>Russulales</taxon>
        <taxon>Lachnocladiaceae</taxon>
        <taxon>Vararia</taxon>
    </lineage>
</organism>
<proteinExistence type="predicted"/>
<reference evidence="1" key="1">
    <citation type="submission" date="2021-02" db="EMBL/GenBank/DDBJ databases">
        <authorList>
            <consortium name="DOE Joint Genome Institute"/>
            <person name="Ahrendt S."/>
            <person name="Looney B.P."/>
            <person name="Miyauchi S."/>
            <person name="Morin E."/>
            <person name="Drula E."/>
            <person name="Courty P.E."/>
            <person name="Chicoki N."/>
            <person name="Fauchery L."/>
            <person name="Kohler A."/>
            <person name="Kuo A."/>
            <person name="Labutti K."/>
            <person name="Pangilinan J."/>
            <person name="Lipzen A."/>
            <person name="Riley R."/>
            <person name="Andreopoulos W."/>
            <person name="He G."/>
            <person name="Johnson J."/>
            <person name="Barry K.W."/>
            <person name="Grigoriev I.V."/>
            <person name="Nagy L."/>
            <person name="Hibbett D."/>
            <person name="Henrissat B."/>
            <person name="Matheny P.B."/>
            <person name="Labbe J."/>
            <person name="Martin F."/>
        </authorList>
    </citation>
    <scope>NUCLEOTIDE SEQUENCE</scope>
    <source>
        <strain evidence="1">EC-137</strain>
    </source>
</reference>
<accession>A0ACB8QQD5</accession>
<feature type="non-terminal residue" evidence="1">
    <location>
        <position position="1"/>
    </location>
</feature>
<dbReference type="Proteomes" id="UP000814128">
    <property type="component" value="Unassembled WGS sequence"/>
</dbReference>
<dbReference type="EMBL" id="MU273510">
    <property type="protein sequence ID" value="KAI0033873.1"/>
    <property type="molecule type" value="Genomic_DNA"/>
</dbReference>
<protein>
    <submittedName>
        <fullName evidence="1">Glycoside hydrolase family 61 protein</fullName>
    </submittedName>
</protein>
<evidence type="ECO:0000313" key="1">
    <source>
        <dbReference type="EMBL" id="KAI0033873.1"/>
    </source>
</evidence>
<keyword evidence="2" id="KW-1185">Reference proteome</keyword>
<feature type="non-terminal residue" evidence="1">
    <location>
        <position position="303"/>
    </location>
</feature>